<dbReference type="OrthoDB" id="283099at2759"/>
<dbReference type="SMART" id="SM00320">
    <property type="entry name" value="WD40"/>
    <property type="match status" value="3"/>
</dbReference>
<dbReference type="PROSITE" id="PS00678">
    <property type="entry name" value="WD_REPEATS_1"/>
    <property type="match status" value="3"/>
</dbReference>
<keyword evidence="4" id="KW-0539">Nucleus</keyword>
<dbReference type="Pfam" id="PF24105">
    <property type="entry name" value="Beta-prop_CAF1B_HIR1"/>
    <property type="match status" value="1"/>
</dbReference>
<evidence type="ECO:0000313" key="8">
    <source>
        <dbReference type="Proteomes" id="UP000692954"/>
    </source>
</evidence>
<name>A0A8S1P9H0_9CILI</name>
<dbReference type="InterPro" id="IPR001680">
    <property type="entry name" value="WD40_rpt"/>
</dbReference>
<dbReference type="EMBL" id="CAJJDN010000072">
    <property type="protein sequence ID" value="CAD8099421.1"/>
    <property type="molecule type" value="Genomic_DNA"/>
</dbReference>
<protein>
    <recommendedName>
        <fullName evidence="6">CAF1B/HIR1 beta-propeller domain-containing protein</fullName>
    </recommendedName>
</protein>
<dbReference type="PROSITE" id="PS50294">
    <property type="entry name" value="WD_REPEATS_REGION"/>
    <property type="match status" value="3"/>
</dbReference>
<proteinExistence type="predicted"/>
<dbReference type="AlphaFoldDB" id="A0A8S1P9H0"/>
<dbReference type="GO" id="GO:0005634">
    <property type="term" value="C:nucleus"/>
    <property type="evidence" value="ECO:0007669"/>
    <property type="project" value="UniProtKB-SubCell"/>
</dbReference>
<keyword evidence="3" id="KW-0677">Repeat</keyword>
<feature type="repeat" description="WD" evidence="5">
    <location>
        <begin position="223"/>
        <end position="264"/>
    </location>
</feature>
<gene>
    <name evidence="7" type="ORF">PSON_ATCC_30995.1.T0720002</name>
</gene>
<evidence type="ECO:0000256" key="2">
    <source>
        <dbReference type="ARBA" id="ARBA00022574"/>
    </source>
</evidence>
<evidence type="ECO:0000256" key="3">
    <source>
        <dbReference type="ARBA" id="ARBA00022737"/>
    </source>
</evidence>
<dbReference type="PANTHER" id="PTHR33706">
    <property type="entry name" value="MORN VARIANT REPEAT PROTEIN"/>
    <property type="match status" value="1"/>
</dbReference>
<accession>A0A8S1P9H0</accession>
<dbReference type="PROSITE" id="PS50082">
    <property type="entry name" value="WD_REPEATS_2"/>
    <property type="match status" value="3"/>
</dbReference>
<evidence type="ECO:0000256" key="1">
    <source>
        <dbReference type="ARBA" id="ARBA00004123"/>
    </source>
</evidence>
<organism evidence="7 8">
    <name type="scientific">Paramecium sonneborni</name>
    <dbReference type="NCBI Taxonomy" id="65129"/>
    <lineage>
        <taxon>Eukaryota</taxon>
        <taxon>Sar</taxon>
        <taxon>Alveolata</taxon>
        <taxon>Ciliophora</taxon>
        <taxon>Intramacronucleata</taxon>
        <taxon>Oligohymenophorea</taxon>
        <taxon>Peniculida</taxon>
        <taxon>Parameciidae</taxon>
        <taxon>Paramecium</taxon>
    </lineage>
</organism>
<feature type="repeat" description="WD" evidence="5">
    <location>
        <begin position="307"/>
        <end position="348"/>
    </location>
</feature>
<dbReference type="CDD" id="cd00200">
    <property type="entry name" value="WD40"/>
    <property type="match status" value="1"/>
</dbReference>
<dbReference type="PANTHER" id="PTHR33706:SF1">
    <property type="entry name" value="TPR REPEAT PROTEIN"/>
    <property type="match status" value="1"/>
</dbReference>
<dbReference type="Proteomes" id="UP000692954">
    <property type="component" value="Unassembled WGS sequence"/>
</dbReference>
<evidence type="ECO:0000259" key="6">
    <source>
        <dbReference type="Pfam" id="PF24105"/>
    </source>
</evidence>
<dbReference type="InterPro" id="IPR055410">
    <property type="entry name" value="Beta-prop_CAF1B_HIR1"/>
</dbReference>
<feature type="repeat" description="WD" evidence="5">
    <location>
        <begin position="265"/>
        <end position="306"/>
    </location>
</feature>
<dbReference type="InterPro" id="IPR019775">
    <property type="entry name" value="WD40_repeat_CS"/>
</dbReference>
<reference evidence="7" key="1">
    <citation type="submission" date="2021-01" db="EMBL/GenBank/DDBJ databases">
        <authorList>
            <consortium name="Genoscope - CEA"/>
            <person name="William W."/>
        </authorList>
    </citation>
    <scope>NUCLEOTIDE SEQUENCE</scope>
</reference>
<evidence type="ECO:0000256" key="4">
    <source>
        <dbReference type="ARBA" id="ARBA00023242"/>
    </source>
</evidence>
<comment type="caution">
    <text evidence="7">The sequence shown here is derived from an EMBL/GenBank/DDBJ whole genome shotgun (WGS) entry which is preliminary data.</text>
</comment>
<keyword evidence="8" id="KW-1185">Reference proteome</keyword>
<keyword evidence="2 5" id="KW-0853">WD repeat</keyword>
<sequence length="1246" mass="145698">MFYTNHSKIQSNQEECEVYQIKEDLYEIMASIKDIDSSTFKVVLQILRKKKISDILEFFQKKDNHMFQESFTNNIENQMEVENKIVRIANILRNIQNHSFSKNDFSSQIYEKERLNLIKKISGNQNIIDFLKFLVQLTTIDQKFIQCGSNGLNLLVQMKVDLKNQSFEYIRIRDTSLIGGNFVRCNLSGSEFENVDISLINLNGALLLNCKWKNIKIHELNKLDGLTWRVNSVNFSPDGTTLASGNDDKSIRLWDVKTGQQKAKLDGHNSLVLSVCFSPDGATLASGSYDNSIRLWDVKTGQQKAKLDGHSECVQSVSFSPDGTTLASGSNDKSIRLWDVKTGQQKAKLDGHIYINHQNQLLIILKFSLFLYKIIKNNYYFSMDFHIKMINQIGFNLYISFNLLNIIELYLNQKMNNSNQTHLSCQQSTYSEGQTIEKEVQSYNQRMQRIEKIKIQIKLTLDQQIIYSQNGAILRVVEGCDVIERLETFNNMDQIQNLSWQGQYGKNKKKDGKWIAFWTKELLKNVGGYYKEGQKYGLWKDLFLNYWKEAQIFETGEFQSDLRIGKWNYIYQNAKIGGGSYNKDGYKQGKWIDLDEVYYNDKSVTYNGEYNKNGMKVGIWDIMHFNKQMDEYKYMLQRGKFSGGGSYDQNGNQKKIGKWVELDEGFCYKQVTCWGEYNRNGRKVGEYKKIISGGGTYDQEGNQKKIGKWVELDEGFNENKQITYKGEFNTNGIKVGQWDTIFCKYIDEGYQQMGQILCINSGGGSYEKKGGQIKIGKWVELDEGFNENKQVTYNGEYNMNGIKVGKQDIMYQRNQMYIFINGGGKYDLEGSQQKRGKWIELDEKFSKYNQVTYNGEYNIQGQKIGRWNRINLQYQDKLCGFINFDENGIEIYRSESEAIIYAGSFKNRKKIGRWDILYSQYDEYKQIGGGKYDLEGSQKKRGKWLDLDEGFGQHKQVIYHGEYNKGGMKVGRWNIMCSKQNDQGYKQIGGGSYDQEGNQKKIGKWVELDLWLDYKQVTYSGEYNMDGKKVGRWDIMYCKYNEGYKQIGGGSYDQEGNQNKIGKWIELDDQFYEHKQVTYIGEYNMNGIKIGRWDIMYCKYDNEKYQQMYKGIYSGGGSYDQGGNQKKIGKWVEFDEKFKPCKQITYNGEYNMDGIKVGRWDIMYCKYDNEKYQQMHTQWWRIYDQGGNQKKIGKWIELDESFCFRMKNCNEVTYDGEYNMEGQKVGIWVEMDIHQKKKRGERYYDN</sequence>
<evidence type="ECO:0000256" key="5">
    <source>
        <dbReference type="PROSITE-ProRule" id="PRU00221"/>
    </source>
</evidence>
<evidence type="ECO:0000313" key="7">
    <source>
        <dbReference type="EMBL" id="CAD8099421.1"/>
    </source>
</evidence>
<feature type="domain" description="CAF1B/HIR1 beta-propeller" evidence="6">
    <location>
        <begin position="214"/>
        <end position="363"/>
    </location>
</feature>
<comment type="subcellular location">
    <subcellularLocation>
        <location evidence="1">Nucleus</location>
    </subcellularLocation>
</comment>